<comment type="subcellular location">
    <subcellularLocation>
        <location evidence="1 9">Golgi apparatus membrane</location>
        <topology evidence="1 9">Single-pass type II membrane protein</topology>
    </subcellularLocation>
</comment>
<keyword evidence="9" id="KW-0119">Carbohydrate metabolism</keyword>
<dbReference type="InterPro" id="IPR005331">
    <property type="entry name" value="Sulfotransferase"/>
</dbReference>
<evidence type="ECO:0000256" key="6">
    <source>
        <dbReference type="ARBA" id="ARBA00023034"/>
    </source>
</evidence>
<evidence type="ECO:0000313" key="12">
    <source>
        <dbReference type="Proteomes" id="UP001292094"/>
    </source>
</evidence>
<keyword evidence="8 9" id="KW-0325">Glycoprotein</keyword>
<feature type="region of interest" description="Disordered" evidence="10">
    <location>
        <begin position="371"/>
        <end position="435"/>
    </location>
</feature>
<dbReference type="EC" id="2.8.2.-" evidence="9"/>
<keyword evidence="6 9" id="KW-0333">Golgi apparatus</keyword>
<dbReference type="GO" id="GO:0016051">
    <property type="term" value="P:carbohydrate biosynthetic process"/>
    <property type="evidence" value="ECO:0007669"/>
    <property type="project" value="InterPro"/>
</dbReference>
<keyword evidence="9" id="KW-0735">Signal-anchor</keyword>
<keyword evidence="7 9" id="KW-0472">Membrane</keyword>
<protein>
    <recommendedName>
        <fullName evidence="9">Carbohydrate sulfotransferase</fullName>
        <ecNumber evidence="9">2.8.2.-</ecNumber>
    </recommendedName>
</protein>
<dbReference type="EMBL" id="JAWZYT010000805">
    <property type="protein sequence ID" value="KAK4318721.1"/>
    <property type="molecule type" value="Genomic_DNA"/>
</dbReference>
<evidence type="ECO:0000256" key="1">
    <source>
        <dbReference type="ARBA" id="ARBA00004323"/>
    </source>
</evidence>
<dbReference type="AlphaFoldDB" id="A0AAE1Q2A8"/>
<organism evidence="11 12">
    <name type="scientific">Petrolisthes manimaculis</name>
    <dbReference type="NCBI Taxonomy" id="1843537"/>
    <lineage>
        <taxon>Eukaryota</taxon>
        <taxon>Metazoa</taxon>
        <taxon>Ecdysozoa</taxon>
        <taxon>Arthropoda</taxon>
        <taxon>Crustacea</taxon>
        <taxon>Multicrustacea</taxon>
        <taxon>Malacostraca</taxon>
        <taxon>Eumalacostraca</taxon>
        <taxon>Eucarida</taxon>
        <taxon>Decapoda</taxon>
        <taxon>Pleocyemata</taxon>
        <taxon>Anomura</taxon>
        <taxon>Galatheoidea</taxon>
        <taxon>Porcellanidae</taxon>
        <taxon>Petrolisthes</taxon>
    </lineage>
</organism>
<accession>A0AAE1Q2A8</accession>
<evidence type="ECO:0000256" key="2">
    <source>
        <dbReference type="ARBA" id="ARBA00006339"/>
    </source>
</evidence>
<comment type="caution">
    <text evidence="11">The sequence shown here is derived from an EMBL/GenBank/DDBJ whole genome shotgun (WGS) entry which is preliminary data.</text>
</comment>
<name>A0AAE1Q2A8_9EUCA</name>
<keyword evidence="12" id="KW-1185">Reference proteome</keyword>
<dbReference type="PANTHER" id="PTHR12137">
    <property type="entry name" value="CARBOHYDRATE SULFOTRANSFERASE"/>
    <property type="match status" value="1"/>
</dbReference>
<evidence type="ECO:0000256" key="10">
    <source>
        <dbReference type="SAM" id="MobiDB-lite"/>
    </source>
</evidence>
<keyword evidence="3 9" id="KW-0808">Transferase</keyword>
<dbReference type="GO" id="GO:0008146">
    <property type="term" value="F:sulfotransferase activity"/>
    <property type="evidence" value="ECO:0007669"/>
    <property type="project" value="InterPro"/>
</dbReference>
<reference evidence="11" key="1">
    <citation type="submission" date="2023-11" db="EMBL/GenBank/DDBJ databases">
        <title>Genome assemblies of two species of porcelain crab, Petrolisthes cinctipes and Petrolisthes manimaculis (Anomura: Porcellanidae).</title>
        <authorList>
            <person name="Angst P."/>
        </authorList>
    </citation>
    <scope>NUCLEOTIDE SEQUENCE</scope>
    <source>
        <strain evidence="11">PB745_02</strain>
        <tissue evidence="11">Gill</tissue>
    </source>
</reference>
<feature type="compositionally biased region" description="Acidic residues" evidence="10">
    <location>
        <begin position="385"/>
        <end position="411"/>
    </location>
</feature>
<evidence type="ECO:0000256" key="7">
    <source>
        <dbReference type="ARBA" id="ARBA00023136"/>
    </source>
</evidence>
<proteinExistence type="inferred from homology"/>
<gene>
    <name evidence="11" type="ORF">Pmani_010293</name>
</gene>
<dbReference type="GO" id="GO:0000139">
    <property type="term" value="C:Golgi membrane"/>
    <property type="evidence" value="ECO:0007669"/>
    <property type="project" value="UniProtKB-SubCell"/>
</dbReference>
<dbReference type="InterPro" id="IPR018011">
    <property type="entry name" value="Carb_sulfotrans_8-10"/>
</dbReference>
<keyword evidence="4 9" id="KW-0812">Transmembrane</keyword>
<evidence type="ECO:0000256" key="4">
    <source>
        <dbReference type="ARBA" id="ARBA00022692"/>
    </source>
</evidence>
<keyword evidence="5 9" id="KW-1133">Transmembrane helix</keyword>
<sequence length="435" mass="51397">MSHRIFGMSRNQVFIAAIGFYIVFALTTDILVPPDPKKDVFKLNKLPLRASEEIQIAEYEQRRSQVKDVCSMWGAYSNRGKFLRSAQRNAPEDRMKNMVLKDRKDLSQSQLERLWQLNKKSIFHQMFVDERHGLTWCKVPKAASTSWLYAFLQVAGIEENMYKDKVGRHSLLREEYPLLPVPVLRNIMPKTLKFMVVRHPFERVLSAYRDKLENYERDLKARGGYYYSIYGKRIVKVYRREEGGEKEPTFREFVQYLLDTDVEEYDEHWRPISLLCTPCHVRYDVIAKMETLGRDSDFILYHRGLAGVTHIEWSHRTSSSDHSTSDLATSYFNKLTPSEIKRLYHKYLMDFLMFEYEVKPYLKLVNATENNSPVQGLDQENTRDEYDEEYNEEEEEDYDDEEEEDEQDEDTTVNQDDVPNMIQTAELISPVNGEK</sequence>
<evidence type="ECO:0000256" key="9">
    <source>
        <dbReference type="RuleBase" id="RU364020"/>
    </source>
</evidence>
<dbReference type="PANTHER" id="PTHR12137:SF63">
    <property type="entry name" value="CARBOHYDRATE SULFOTRANSFERASE"/>
    <property type="match status" value="1"/>
</dbReference>
<evidence type="ECO:0000256" key="3">
    <source>
        <dbReference type="ARBA" id="ARBA00022679"/>
    </source>
</evidence>
<evidence type="ECO:0000313" key="11">
    <source>
        <dbReference type="EMBL" id="KAK4318721.1"/>
    </source>
</evidence>
<feature type="transmembrane region" description="Helical" evidence="9">
    <location>
        <begin position="12"/>
        <end position="32"/>
    </location>
</feature>
<comment type="similarity">
    <text evidence="2 9">Belongs to the sulfotransferase 2 family.</text>
</comment>
<evidence type="ECO:0000256" key="8">
    <source>
        <dbReference type="ARBA" id="ARBA00023180"/>
    </source>
</evidence>
<dbReference type="Proteomes" id="UP001292094">
    <property type="component" value="Unassembled WGS sequence"/>
</dbReference>
<evidence type="ECO:0000256" key="5">
    <source>
        <dbReference type="ARBA" id="ARBA00022989"/>
    </source>
</evidence>
<dbReference type="Pfam" id="PF03567">
    <property type="entry name" value="Sulfotransfer_2"/>
    <property type="match status" value="1"/>
</dbReference>